<proteinExistence type="predicted"/>
<dbReference type="EMBL" id="VJMJ01000313">
    <property type="protein sequence ID" value="KAF0723193.1"/>
    <property type="molecule type" value="Genomic_DNA"/>
</dbReference>
<dbReference type="Proteomes" id="UP000481153">
    <property type="component" value="Unassembled WGS sequence"/>
</dbReference>
<protein>
    <submittedName>
        <fullName evidence="1">Uncharacterized protein</fullName>
    </submittedName>
</protein>
<sequence>MPATRRHDTVDPMATIDYYNLGVASTVCYSKARLQWLLLLSFAWLSSPTVVHLNSCHADGLVYSEVRLEAFIPRAYVHPKKARHAIKARQRARDEPLERRLEWRQCYGYTWERCFRCTVRHDHGLSPAASGHRYLRQGKYI</sequence>
<comment type="caution">
    <text evidence="1">The sequence shown here is derived from an EMBL/GenBank/DDBJ whole genome shotgun (WGS) entry which is preliminary data.</text>
</comment>
<accession>A0A6G0W9I5</accession>
<reference evidence="1 2" key="1">
    <citation type="submission" date="2019-07" db="EMBL/GenBank/DDBJ databases">
        <title>Genomics analysis of Aphanomyces spp. identifies a new class of oomycete effector associated with host adaptation.</title>
        <authorList>
            <person name="Gaulin E."/>
        </authorList>
    </citation>
    <scope>NUCLEOTIDE SEQUENCE [LARGE SCALE GENOMIC DNA]</scope>
    <source>
        <strain evidence="1 2">ATCC 201684</strain>
    </source>
</reference>
<evidence type="ECO:0000313" key="1">
    <source>
        <dbReference type="EMBL" id="KAF0723193.1"/>
    </source>
</evidence>
<evidence type="ECO:0000313" key="2">
    <source>
        <dbReference type="Proteomes" id="UP000481153"/>
    </source>
</evidence>
<dbReference type="AlphaFoldDB" id="A0A6G0W9I5"/>
<name>A0A6G0W9I5_9STRA</name>
<gene>
    <name evidence="1" type="ORF">Ae201684_017812</name>
</gene>
<organism evidence="1 2">
    <name type="scientific">Aphanomyces euteiches</name>
    <dbReference type="NCBI Taxonomy" id="100861"/>
    <lineage>
        <taxon>Eukaryota</taxon>
        <taxon>Sar</taxon>
        <taxon>Stramenopiles</taxon>
        <taxon>Oomycota</taxon>
        <taxon>Saprolegniomycetes</taxon>
        <taxon>Saprolegniales</taxon>
        <taxon>Verrucalvaceae</taxon>
        <taxon>Aphanomyces</taxon>
    </lineage>
</organism>
<keyword evidence="2" id="KW-1185">Reference proteome</keyword>